<dbReference type="PANTHER" id="PTHR40261:SF1">
    <property type="entry name" value="RIESKE DOMAIN-CONTAINING PROTEIN"/>
    <property type="match status" value="1"/>
</dbReference>
<dbReference type="Gene3D" id="2.102.10.10">
    <property type="entry name" value="Rieske [2Fe-2S] iron-sulphur domain"/>
    <property type="match status" value="1"/>
</dbReference>
<sequence>MRRQFLCNYDDIEEGKARGFALDGGEEASHFAVKKDGEIYAYRNFCPHLGVNLEWLPDQFLDADGELIQCATHGALFLPTSGECVAGPCTGASLTPVPVEHTAEGLFVLLPFKEQQPA</sequence>
<evidence type="ECO:0000313" key="6">
    <source>
        <dbReference type="EMBL" id="GMG86433.1"/>
    </source>
</evidence>
<evidence type="ECO:0000256" key="1">
    <source>
        <dbReference type="ARBA" id="ARBA00022714"/>
    </source>
</evidence>
<keyword evidence="1" id="KW-0001">2Fe-2S</keyword>
<dbReference type="InterPro" id="IPR036922">
    <property type="entry name" value="Rieske_2Fe-2S_sf"/>
</dbReference>
<name>A0ABQ6LWG5_9GAMM</name>
<comment type="caution">
    <text evidence="6">The sequence shown here is derived from an EMBL/GenBank/DDBJ whole genome shotgun (WGS) entry which is preliminary data.</text>
</comment>
<gene>
    <name evidence="6" type="ORF">MNKW57_07540</name>
</gene>
<evidence type="ECO:0000259" key="5">
    <source>
        <dbReference type="PROSITE" id="PS51296"/>
    </source>
</evidence>
<dbReference type="SUPFAM" id="SSF50022">
    <property type="entry name" value="ISP domain"/>
    <property type="match status" value="1"/>
</dbReference>
<feature type="domain" description="Rieske" evidence="5">
    <location>
        <begin position="4"/>
        <end position="108"/>
    </location>
</feature>
<evidence type="ECO:0000313" key="7">
    <source>
        <dbReference type="Proteomes" id="UP001224392"/>
    </source>
</evidence>
<keyword evidence="4" id="KW-0411">Iron-sulfur</keyword>
<evidence type="ECO:0000256" key="2">
    <source>
        <dbReference type="ARBA" id="ARBA00022723"/>
    </source>
</evidence>
<dbReference type="PANTHER" id="PTHR40261">
    <property type="match status" value="1"/>
</dbReference>
<evidence type="ECO:0000256" key="4">
    <source>
        <dbReference type="ARBA" id="ARBA00023014"/>
    </source>
</evidence>
<protein>
    <submittedName>
        <fullName evidence="6">Rieske (2Fe-2S) protein</fullName>
    </submittedName>
</protein>
<dbReference type="PROSITE" id="PS51296">
    <property type="entry name" value="RIESKE"/>
    <property type="match status" value="1"/>
</dbReference>
<organism evidence="6 7">
    <name type="scientific">Biformimicrobium ophioploci</name>
    <dbReference type="NCBI Taxonomy" id="3036711"/>
    <lineage>
        <taxon>Bacteria</taxon>
        <taxon>Pseudomonadati</taxon>
        <taxon>Pseudomonadota</taxon>
        <taxon>Gammaproteobacteria</taxon>
        <taxon>Cellvibrionales</taxon>
        <taxon>Microbulbiferaceae</taxon>
        <taxon>Biformimicrobium</taxon>
    </lineage>
</organism>
<dbReference type="RefSeq" id="WP_285762960.1">
    <property type="nucleotide sequence ID" value="NZ_BSYJ01000002.1"/>
</dbReference>
<keyword evidence="7" id="KW-1185">Reference proteome</keyword>
<accession>A0ABQ6LWG5</accession>
<keyword evidence="2" id="KW-0479">Metal-binding</keyword>
<proteinExistence type="predicted"/>
<dbReference type="Pfam" id="PF00355">
    <property type="entry name" value="Rieske"/>
    <property type="match status" value="1"/>
</dbReference>
<dbReference type="EMBL" id="BSYJ01000002">
    <property type="protein sequence ID" value="GMG86433.1"/>
    <property type="molecule type" value="Genomic_DNA"/>
</dbReference>
<keyword evidence="3" id="KW-0408">Iron</keyword>
<evidence type="ECO:0000256" key="3">
    <source>
        <dbReference type="ARBA" id="ARBA00023004"/>
    </source>
</evidence>
<dbReference type="Proteomes" id="UP001224392">
    <property type="component" value="Unassembled WGS sequence"/>
</dbReference>
<reference evidence="6 7" key="1">
    <citation type="submission" date="2023-04" db="EMBL/GenBank/DDBJ databases">
        <title>Marinobulbifer ophiurae gen. nov., sp. Nov., isolate from tissue of brittle star Ophioplocus japonicus.</title>
        <authorList>
            <person name="Kawano K."/>
            <person name="Sawayama S."/>
            <person name="Nakagawa S."/>
        </authorList>
    </citation>
    <scope>NUCLEOTIDE SEQUENCE [LARGE SCALE GENOMIC DNA]</scope>
    <source>
        <strain evidence="6 7">NKW57</strain>
    </source>
</reference>
<dbReference type="InterPro" id="IPR017941">
    <property type="entry name" value="Rieske_2Fe-2S"/>
</dbReference>
<dbReference type="CDD" id="cd03467">
    <property type="entry name" value="Rieske"/>
    <property type="match status" value="1"/>
</dbReference>